<feature type="region of interest" description="Disordered" evidence="2">
    <location>
        <begin position="442"/>
        <end position="620"/>
    </location>
</feature>
<dbReference type="InterPro" id="IPR002035">
    <property type="entry name" value="VWF_A"/>
</dbReference>
<gene>
    <name evidence="5" type="ORF">C9I98_00545</name>
</gene>
<feature type="transmembrane region" description="Helical" evidence="3">
    <location>
        <begin position="303"/>
        <end position="329"/>
    </location>
</feature>
<protein>
    <recommendedName>
        <fullName evidence="4">VWFA domain-containing protein</fullName>
    </recommendedName>
</protein>
<evidence type="ECO:0000313" key="5">
    <source>
        <dbReference type="EMBL" id="PSW21790.1"/>
    </source>
</evidence>
<evidence type="ECO:0000256" key="3">
    <source>
        <dbReference type="SAM" id="Phobius"/>
    </source>
</evidence>
<keyword evidence="3" id="KW-1133">Transmembrane helix</keyword>
<feature type="transmembrane region" description="Helical" evidence="3">
    <location>
        <begin position="6"/>
        <end position="25"/>
    </location>
</feature>
<reference evidence="5 6" key="1">
    <citation type="submission" date="2018-01" db="EMBL/GenBank/DDBJ databases">
        <title>Whole genome sequencing of Histamine producing bacteria.</title>
        <authorList>
            <person name="Butler K."/>
        </authorList>
    </citation>
    <scope>NUCLEOTIDE SEQUENCE [LARGE SCALE GENOMIC DNA]</scope>
    <source>
        <strain evidence="5 6">DSM 100436</strain>
    </source>
</reference>
<dbReference type="SUPFAM" id="SSF53300">
    <property type="entry name" value="vWA-like"/>
    <property type="match status" value="1"/>
</dbReference>
<organism evidence="5 6">
    <name type="scientific">Photobacterium sanctipauli</name>
    <dbReference type="NCBI Taxonomy" id="1342794"/>
    <lineage>
        <taxon>Bacteria</taxon>
        <taxon>Pseudomonadati</taxon>
        <taxon>Pseudomonadota</taxon>
        <taxon>Gammaproteobacteria</taxon>
        <taxon>Vibrionales</taxon>
        <taxon>Vibrionaceae</taxon>
        <taxon>Photobacterium</taxon>
    </lineage>
</organism>
<feature type="repeat" description="TPR" evidence="1">
    <location>
        <begin position="396"/>
        <end position="429"/>
    </location>
</feature>
<feature type="compositionally biased region" description="Low complexity" evidence="2">
    <location>
        <begin position="457"/>
        <end position="500"/>
    </location>
</feature>
<accession>A0A2T3NZW6</accession>
<dbReference type="AlphaFoldDB" id="A0A2T3NZW6"/>
<dbReference type="InterPro" id="IPR011990">
    <property type="entry name" value="TPR-like_helical_dom_sf"/>
</dbReference>
<dbReference type="InterPro" id="IPR050768">
    <property type="entry name" value="UPF0353/GerABKA_families"/>
</dbReference>
<feature type="compositionally biased region" description="Low complexity" evidence="2">
    <location>
        <begin position="512"/>
        <end position="559"/>
    </location>
</feature>
<keyword evidence="6" id="KW-1185">Reference proteome</keyword>
<dbReference type="Gene3D" id="1.25.40.10">
    <property type="entry name" value="Tetratricopeptide repeat domain"/>
    <property type="match status" value="1"/>
</dbReference>
<name>A0A2T3NZW6_9GAMM</name>
<dbReference type="PROSITE" id="PS50005">
    <property type="entry name" value="TPR"/>
    <property type="match status" value="1"/>
</dbReference>
<dbReference type="PANTHER" id="PTHR22550">
    <property type="entry name" value="SPORE GERMINATION PROTEIN"/>
    <property type="match status" value="1"/>
</dbReference>
<feature type="compositionally biased region" description="Polar residues" evidence="2">
    <location>
        <begin position="576"/>
        <end position="588"/>
    </location>
</feature>
<proteinExistence type="predicted"/>
<dbReference type="EMBL" id="PYMA01000001">
    <property type="protein sequence ID" value="PSW21790.1"/>
    <property type="molecule type" value="Genomic_DNA"/>
</dbReference>
<keyword evidence="3" id="KW-0812">Transmembrane</keyword>
<dbReference type="Pfam" id="PF13519">
    <property type="entry name" value="VWA_2"/>
    <property type="match status" value="1"/>
</dbReference>
<dbReference type="RefSeq" id="WP_107271430.1">
    <property type="nucleotide sequence ID" value="NZ_PYMA01000001.1"/>
</dbReference>
<dbReference type="SUPFAM" id="SSF48452">
    <property type="entry name" value="TPR-like"/>
    <property type="match status" value="1"/>
</dbReference>
<dbReference type="PANTHER" id="PTHR22550:SF14">
    <property type="entry name" value="VWFA DOMAIN-CONTAINING PROTEIN"/>
    <property type="match status" value="1"/>
</dbReference>
<dbReference type="Pfam" id="PF00515">
    <property type="entry name" value="TPR_1"/>
    <property type="match status" value="1"/>
</dbReference>
<dbReference type="SMART" id="SM00028">
    <property type="entry name" value="TPR"/>
    <property type="match status" value="1"/>
</dbReference>
<evidence type="ECO:0000256" key="2">
    <source>
        <dbReference type="SAM" id="MobiDB-lite"/>
    </source>
</evidence>
<sequence length="654" mass="70998">MANFTFLYPLWLIALLPLALLVPWLSRGKSKQGLIAPHLAERLGISQSKQVNKLPWLGTFWAIAVIAMAGPSWQTNTLPAYSISGARVLVMDMSRSMYATDITPNRLTQARFKALDMLPGWKEGTTGLVTYAADGYTISPLTQDSSTLSNLIPHLSPETMPIQGSNAAAGIEEAINLLKQAGHQQGDIILISDGLSDRESNAVNALLAGSQYRLSILAVGTTQGAPVKLPDGRLLTNSQGKTVVAKVDLDTLLPLTRTTGGQLELSRANNADVDRIVALTATPREAANESKEKELNERLNNGFWLLIPLVVIALFGFRRGIVLAVLVTVMPFDPAYAASWQTPFKNSDTRGFELYEQGNFAEAADQFESPAWKGAAQYKAGEFEQSIETLSPLDDLNSRYNLANAYAQTQQFDQAIDLYQSILEQDPTNGDAKRNLELVKQLKDQQEQQSDQDQESGDQSQEDQQTGDSSDQNQQGQDQQSPSDGQQENSSQSDSQQQNQEGKDSEQSDAAQQNSEQQGSSQEGSQQSGSEQQNADQQGAEQSDSQQQASAQQNSAQEQETLENDAAQNDGDEQDSSQTDANSLASEQQADRDGDEEAQAVQAAGEDGSSGISASDPVLKKLEQIPDDTAALIRAQMILQARQKQAPEATENSW</sequence>
<feature type="domain" description="VWFA" evidence="4">
    <location>
        <begin position="88"/>
        <end position="194"/>
    </location>
</feature>
<dbReference type="InterPro" id="IPR019734">
    <property type="entry name" value="TPR_rpt"/>
</dbReference>
<comment type="caution">
    <text evidence="5">The sequence shown here is derived from an EMBL/GenBank/DDBJ whole genome shotgun (WGS) entry which is preliminary data.</text>
</comment>
<evidence type="ECO:0000313" key="6">
    <source>
        <dbReference type="Proteomes" id="UP000241771"/>
    </source>
</evidence>
<evidence type="ECO:0000256" key="1">
    <source>
        <dbReference type="PROSITE-ProRule" id="PRU00339"/>
    </source>
</evidence>
<dbReference type="Proteomes" id="UP000241771">
    <property type="component" value="Unassembled WGS sequence"/>
</dbReference>
<keyword evidence="1" id="KW-0802">TPR repeat</keyword>
<keyword evidence="3" id="KW-0472">Membrane</keyword>
<dbReference type="Gene3D" id="3.40.50.410">
    <property type="entry name" value="von Willebrand factor, type A domain"/>
    <property type="match status" value="1"/>
</dbReference>
<evidence type="ECO:0000259" key="4">
    <source>
        <dbReference type="Pfam" id="PF13519"/>
    </source>
</evidence>
<dbReference type="InterPro" id="IPR036465">
    <property type="entry name" value="vWFA_dom_sf"/>
</dbReference>